<keyword evidence="2" id="KW-1185">Reference proteome</keyword>
<dbReference type="AlphaFoldDB" id="A0AAD4QIR9"/>
<dbReference type="EMBL" id="WTXG01000049">
    <property type="protein sequence ID" value="KAI0296356.1"/>
    <property type="molecule type" value="Genomic_DNA"/>
</dbReference>
<sequence length="57" mass="6568">MSRFPTGFLTYHHRSIPCGSFLEHFLCSRVICEARVQARQTECARAFVFKFATSVLL</sequence>
<comment type="caution">
    <text evidence="1">The sequence shown here is derived from an EMBL/GenBank/DDBJ whole genome shotgun (WGS) entry which is preliminary data.</text>
</comment>
<organism evidence="1 2">
    <name type="scientific">Multifurca ochricompacta</name>
    <dbReference type="NCBI Taxonomy" id="376703"/>
    <lineage>
        <taxon>Eukaryota</taxon>
        <taxon>Fungi</taxon>
        <taxon>Dikarya</taxon>
        <taxon>Basidiomycota</taxon>
        <taxon>Agaricomycotina</taxon>
        <taxon>Agaricomycetes</taxon>
        <taxon>Russulales</taxon>
        <taxon>Russulaceae</taxon>
        <taxon>Multifurca</taxon>
    </lineage>
</organism>
<reference evidence="1" key="1">
    <citation type="journal article" date="2022" name="New Phytol.">
        <title>Evolutionary transition to the ectomycorrhizal habit in the genomes of a hyperdiverse lineage of mushroom-forming fungi.</title>
        <authorList>
            <person name="Looney B."/>
            <person name="Miyauchi S."/>
            <person name="Morin E."/>
            <person name="Drula E."/>
            <person name="Courty P.E."/>
            <person name="Kohler A."/>
            <person name="Kuo A."/>
            <person name="LaButti K."/>
            <person name="Pangilinan J."/>
            <person name="Lipzen A."/>
            <person name="Riley R."/>
            <person name="Andreopoulos W."/>
            <person name="He G."/>
            <person name="Johnson J."/>
            <person name="Nolan M."/>
            <person name="Tritt A."/>
            <person name="Barry K.W."/>
            <person name="Grigoriev I.V."/>
            <person name="Nagy L.G."/>
            <person name="Hibbett D."/>
            <person name="Henrissat B."/>
            <person name="Matheny P.B."/>
            <person name="Labbe J."/>
            <person name="Martin F.M."/>
        </authorList>
    </citation>
    <scope>NUCLEOTIDE SEQUENCE</scope>
    <source>
        <strain evidence="1">BPL690</strain>
    </source>
</reference>
<gene>
    <name evidence="1" type="ORF">B0F90DRAFT_1746899</name>
</gene>
<dbReference type="Proteomes" id="UP001203297">
    <property type="component" value="Unassembled WGS sequence"/>
</dbReference>
<accession>A0AAD4QIR9</accession>
<proteinExistence type="predicted"/>
<evidence type="ECO:0000313" key="1">
    <source>
        <dbReference type="EMBL" id="KAI0296356.1"/>
    </source>
</evidence>
<evidence type="ECO:0000313" key="2">
    <source>
        <dbReference type="Proteomes" id="UP001203297"/>
    </source>
</evidence>
<name>A0AAD4QIR9_9AGAM</name>
<protein>
    <submittedName>
        <fullName evidence="1">Uncharacterized protein</fullName>
    </submittedName>
</protein>